<evidence type="ECO:0008006" key="6">
    <source>
        <dbReference type="Google" id="ProtNLM"/>
    </source>
</evidence>
<feature type="signal peptide" evidence="3">
    <location>
        <begin position="1"/>
        <end position="18"/>
    </location>
</feature>
<name>A0ABX0XDT7_9BACT</name>
<dbReference type="RefSeq" id="WP_168037820.1">
    <property type="nucleotide sequence ID" value="NZ_JAATJH010000004.1"/>
</dbReference>
<evidence type="ECO:0000256" key="2">
    <source>
        <dbReference type="SAM" id="Phobius"/>
    </source>
</evidence>
<evidence type="ECO:0000256" key="3">
    <source>
        <dbReference type="SAM" id="SignalP"/>
    </source>
</evidence>
<comment type="caution">
    <text evidence="4">The sequence shown here is derived from an EMBL/GenBank/DDBJ whole genome shotgun (WGS) entry which is preliminary data.</text>
</comment>
<reference evidence="4 5" key="1">
    <citation type="submission" date="2020-03" db="EMBL/GenBank/DDBJ databases">
        <title>Genomic Encyclopedia of Type Strains, Phase IV (KMG-IV): sequencing the most valuable type-strain genomes for metagenomic binning, comparative biology and taxonomic classification.</title>
        <authorList>
            <person name="Goeker M."/>
        </authorList>
    </citation>
    <scope>NUCLEOTIDE SEQUENCE [LARGE SCALE GENOMIC DNA]</scope>
    <source>
        <strain evidence="4 5">DSM 105096</strain>
    </source>
</reference>
<dbReference type="SUPFAM" id="SSF101447">
    <property type="entry name" value="Formin homology 2 domain (FH2 domain)"/>
    <property type="match status" value="1"/>
</dbReference>
<gene>
    <name evidence="4" type="ORF">GGR27_002572</name>
</gene>
<feature type="chain" id="PRO_5046442919" description="Protein BatD" evidence="3">
    <location>
        <begin position="19"/>
        <end position="400"/>
    </location>
</feature>
<evidence type="ECO:0000313" key="5">
    <source>
        <dbReference type="Proteomes" id="UP000770785"/>
    </source>
</evidence>
<evidence type="ECO:0000256" key="1">
    <source>
        <dbReference type="SAM" id="MobiDB-lite"/>
    </source>
</evidence>
<feature type="region of interest" description="Disordered" evidence="1">
    <location>
        <begin position="308"/>
        <end position="400"/>
    </location>
</feature>
<dbReference type="EMBL" id="JAATJH010000004">
    <property type="protein sequence ID" value="NJC27059.1"/>
    <property type="molecule type" value="Genomic_DNA"/>
</dbReference>
<keyword evidence="2" id="KW-0812">Transmembrane</keyword>
<protein>
    <recommendedName>
        <fullName evidence="6">Protein BatD</fullName>
    </recommendedName>
</protein>
<organism evidence="4 5">
    <name type="scientific">Neolewinella antarctica</name>
    <dbReference type="NCBI Taxonomy" id="442734"/>
    <lineage>
        <taxon>Bacteria</taxon>
        <taxon>Pseudomonadati</taxon>
        <taxon>Bacteroidota</taxon>
        <taxon>Saprospiria</taxon>
        <taxon>Saprospirales</taxon>
        <taxon>Lewinellaceae</taxon>
        <taxon>Neolewinella</taxon>
    </lineage>
</organism>
<keyword evidence="2" id="KW-0472">Membrane</keyword>
<accession>A0ABX0XDT7</accession>
<evidence type="ECO:0000313" key="4">
    <source>
        <dbReference type="EMBL" id="NJC27059.1"/>
    </source>
</evidence>
<keyword evidence="3" id="KW-0732">Signal</keyword>
<feature type="compositionally biased region" description="Polar residues" evidence="1">
    <location>
        <begin position="316"/>
        <end position="327"/>
    </location>
</feature>
<dbReference type="Proteomes" id="UP000770785">
    <property type="component" value="Unassembled WGS sequence"/>
</dbReference>
<keyword evidence="2" id="KW-1133">Transmembrane helix</keyword>
<proteinExistence type="predicted"/>
<sequence>MRASLFTLLFFASQLALPAQQSTNERVLARAELASKDIEIGDQIFLKVNLSAPPGTEIGALEPTYLNTLTGIELVEGKALNVVAETPERLLEQRFLITSFDTGYIAIAPLPYVYQLADGTRDTTYTNDLLLHVSAYPVTDDSELQPIKPIIEEPRNWLDFWPLYLIILLGAAGYAAYVIAKNRKRIAPPPPPPPPADLQALNALKELDGKQLWQKDETKTYYTELTDILRTYLQDQFGIQAREMTSRQTAAALKKSVGMKPNLLTELSELLQLSDLVKFAQATPAEELHPRSLERVRKFVRATAEKEATVPEMVKPTSTEAPTSTSDIVDGPGGTVIVETKIDQEVKSQKTPLPPPDIASRQSTGLADGQPATAPNPEKNNEVKAPTELPDQETKPPTDQ</sequence>
<keyword evidence="5" id="KW-1185">Reference proteome</keyword>
<feature type="transmembrane region" description="Helical" evidence="2">
    <location>
        <begin position="161"/>
        <end position="180"/>
    </location>
</feature>